<comment type="subcellular location">
    <subcellularLocation>
        <location evidence="1 6">Membrane</location>
        <topology evidence="1 6">Multi-pass membrane protein</topology>
    </subcellularLocation>
</comment>
<evidence type="ECO:0000313" key="8">
    <source>
        <dbReference type="Proteomes" id="UP000001510"/>
    </source>
</evidence>
<dbReference type="PaxDb" id="449447-MAE_06230"/>
<evidence type="ECO:0000256" key="5">
    <source>
        <dbReference type="ARBA" id="ARBA00023136"/>
    </source>
</evidence>
<gene>
    <name evidence="7" type="ordered locus">MAE_06230</name>
</gene>
<sequence>MSGWDIIPTQVPYFYLFFRHPTPHTPHPTPHTPHPTSPLPHFPTSPLPHLPTSPLPHFPTSPSPISLEFMNWQLFGLTFITVFLAEIGDKSQLVAIALGGSSKSPKAVFFGSITALICTSFLGVLAGGSMAQLFPAKILKAIAAIGFALLAVRLLWPDSD</sequence>
<feature type="transmembrane region" description="Helical" evidence="6">
    <location>
        <begin position="69"/>
        <end position="87"/>
    </location>
</feature>
<feature type="transmembrane region" description="Helical" evidence="6">
    <location>
        <begin position="138"/>
        <end position="156"/>
    </location>
</feature>
<protein>
    <recommendedName>
        <fullName evidence="6">GDT1 family protein</fullName>
    </recommendedName>
</protein>
<dbReference type="PANTHER" id="PTHR12608:SF1">
    <property type="entry name" value="TRANSMEMBRANE PROTEIN 165"/>
    <property type="match status" value="1"/>
</dbReference>
<name>B0JPD4_MICAN</name>
<comment type="similarity">
    <text evidence="2 6">Belongs to the GDT1 family.</text>
</comment>
<dbReference type="GO" id="GO:0016020">
    <property type="term" value="C:membrane"/>
    <property type="evidence" value="ECO:0007669"/>
    <property type="project" value="UniProtKB-SubCell"/>
</dbReference>
<dbReference type="HOGENOM" id="CLU_1650189_0_0_3"/>
<accession>B0JPD4</accession>
<dbReference type="Proteomes" id="UP000001510">
    <property type="component" value="Chromosome"/>
</dbReference>
<dbReference type="eggNOG" id="COG2119">
    <property type="taxonomic scope" value="Bacteria"/>
</dbReference>
<dbReference type="EMBL" id="AP009552">
    <property type="protein sequence ID" value="BAG00445.1"/>
    <property type="molecule type" value="Genomic_DNA"/>
</dbReference>
<comment type="caution">
    <text evidence="6">Lacks conserved residue(s) required for the propagation of feature annotation.</text>
</comment>
<reference evidence="7 8" key="1">
    <citation type="journal article" date="2007" name="DNA Res.">
        <title>Complete genomic structure of the bloom-forming toxic cyanobacterium Microcystis aeruginosa NIES-843.</title>
        <authorList>
            <person name="Kaneko T."/>
            <person name="Nakajima N."/>
            <person name="Okamoto S."/>
            <person name="Suzuki I."/>
            <person name="Tanabe Y."/>
            <person name="Tamaoki M."/>
            <person name="Nakamura Y."/>
            <person name="Kasai F."/>
            <person name="Watanabe A."/>
            <person name="Kawashima K."/>
            <person name="Kishida Y."/>
            <person name="Ono A."/>
            <person name="Shimizu Y."/>
            <person name="Takahashi C."/>
            <person name="Minami C."/>
            <person name="Fujishiro T."/>
            <person name="Kohara M."/>
            <person name="Katoh M."/>
            <person name="Nakazaki N."/>
            <person name="Nakayama S."/>
            <person name="Yamada M."/>
            <person name="Tabata S."/>
            <person name="Watanabe M.M."/>
        </authorList>
    </citation>
    <scope>NUCLEOTIDE SEQUENCE [LARGE SCALE GENOMIC DNA]</scope>
    <source>
        <strain evidence="8">NIES-843 / IAM M-247</strain>
    </source>
</reference>
<keyword evidence="4 6" id="KW-1133">Transmembrane helix</keyword>
<organism evidence="7 8">
    <name type="scientific">Microcystis aeruginosa (strain NIES-843 / IAM M-2473)</name>
    <dbReference type="NCBI Taxonomy" id="449447"/>
    <lineage>
        <taxon>Bacteria</taxon>
        <taxon>Bacillati</taxon>
        <taxon>Cyanobacteriota</taxon>
        <taxon>Cyanophyceae</taxon>
        <taxon>Oscillatoriophycideae</taxon>
        <taxon>Chroococcales</taxon>
        <taxon>Microcystaceae</taxon>
        <taxon>Microcystis</taxon>
    </lineage>
</organism>
<dbReference type="KEGG" id="mar:MAE_06230"/>
<evidence type="ECO:0000256" key="3">
    <source>
        <dbReference type="ARBA" id="ARBA00022692"/>
    </source>
</evidence>
<evidence type="ECO:0000256" key="2">
    <source>
        <dbReference type="ARBA" id="ARBA00009190"/>
    </source>
</evidence>
<evidence type="ECO:0000313" key="7">
    <source>
        <dbReference type="EMBL" id="BAG00445.1"/>
    </source>
</evidence>
<dbReference type="GO" id="GO:0046873">
    <property type="term" value="F:metal ion transmembrane transporter activity"/>
    <property type="evidence" value="ECO:0007669"/>
    <property type="project" value="InterPro"/>
</dbReference>
<dbReference type="STRING" id="449447.MAE_06230"/>
<dbReference type="InterPro" id="IPR001727">
    <property type="entry name" value="GDT1-like"/>
</dbReference>
<evidence type="ECO:0000256" key="1">
    <source>
        <dbReference type="ARBA" id="ARBA00004141"/>
    </source>
</evidence>
<feature type="transmembrane region" description="Helical" evidence="6">
    <location>
        <begin position="107"/>
        <end position="126"/>
    </location>
</feature>
<proteinExistence type="inferred from homology"/>
<dbReference type="PANTHER" id="PTHR12608">
    <property type="entry name" value="TRANSMEMBRANE PROTEIN HTP-1 RELATED"/>
    <property type="match status" value="1"/>
</dbReference>
<evidence type="ECO:0000256" key="6">
    <source>
        <dbReference type="RuleBase" id="RU365102"/>
    </source>
</evidence>
<dbReference type="AlphaFoldDB" id="B0JPD4"/>
<dbReference type="EnsemblBacteria" id="BAG00445">
    <property type="protein sequence ID" value="BAG00445"/>
    <property type="gene ID" value="MAE_06230"/>
</dbReference>
<evidence type="ECO:0000256" key="4">
    <source>
        <dbReference type="ARBA" id="ARBA00022989"/>
    </source>
</evidence>
<keyword evidence="3 6" id="KW-0812">Transmembrane</keyword>
<keyword evidence="8" id="KW-1185">Reference proteome</keyword>
<keyword evidence="5 6" id="KW-0472">Membrane</keyword>
<dbReference type="Pfam" id="PF01169">
    <property type="entry name" value="GDT1"/>
    <property type="match status" value="1"/>
</dbReference>